<reference evidence="7" key="1">
    <citation type="journal article" date="2021" name="mSystems">
        <title>Bacteria and Archaea Synergistically Convert Glycine Betaine to Biogenic Methane in the Formosa Cold Seep of the South China Sea.</title>
        <authorList>
            <person name="Li L."/>
            <person name="Zhang W."/>
            <person name="Zhang S."/>
            <person name="Song L."/>
            <person name="Sun Q."/>
            <person name="Zhang H."/>
            <person name="Xiang H."/>
            <person name="Dong X."/>
        </authorList>
    </citation>
    <scope>NUCLEOTIDE SEQUENCE</scope>
    <source>
        <strain evidence="7">ZWT</strain>
    </source>
</reference>
<keyword evidence="8" id="KW-1185">Reference proteome</keyword>
<dbReference type="GO" id="GO:0004252">
    <property type="term" value="F:serine-type endopeptidase activity"/>
    <property type="evidence" value="ECO:0007669"/>
    <property type="project" value="InterPro"/>
</dbReference>
<dbReference type="Gene3D" id="1.20.1540.10">
    <property type="entry name" value="Rhomboid-like"/>
    <property type="match status" value="1"/>
</dbReference>
<feature type="transmembrane region" description="Helical" evidence="5">
    <location>
        <begin position="117"/>
        <end position="133"/>
    </location>
</feature>
<feature type="transmembrane region" description="Helical" evidence="5">
    <location>
        <begin position="93"/>
        <end position="111"/>
    </location>
</feature>
<evidence type="ECO:0000256" key="5">
    <source>
        <dbReference type="SAM" id="Phobius"/>
    </source>
</evidence>
<dbReference type="InterPro" id="IPR035952">
    <property type="entry name" value="Rhomboid-like_sf"/>
</dbReference>
<organism evidence="7 8">
    <name type="scientific">Oceanirhabdus seepicola</name>
    <dbReference type="NCBI Taxonomy" id="2828781"/>
    <lineage>
        <taxon>Bacteria</taxon>
        <taxon>Bacillati</taxon>
        <taxon>Bacillota</taxon>
        <taxon>Clostridia</taxon>
        <taxon>Eubacteriales</taxon>
        <taxon>Clostridiaceae</taxon>
        <taxon>Oceanirhabdus</taxon>
    </lineage>
</organism>
<dbReference type="Proteomes" id="UP001056429">
    <property type="component" value="Unassembled WGS sequence"/>
</dbReference>
<dbReference type="AlphaFoldDB" id="A0A9J6PF58"/>
<reference evidence="7" key="2">
    <citation type="submission" date="2021-04" db="EMBL/GenBank/DDBJ databases">
        <authorList>
            <person name="Dong X."/>
        </authorList>
    </citation>
    <scope>NUCLEOTIDE SEQUENCE</scope>
    <source>
        <strain evidence="7">ZWT</strain>
    </source>
</reference>
<evidence type="ECO:0000256" key="2">
    <source>
        <dbReference type="ARBA" id="ARBA00022692"/>
    </source>
</evidence>
<keyword evidence="2 5" id="KW-0812">Transmembrane</keyword>
<feature type="transmembrane region" description="Helical" evidence="5">
    <location>
        <begin position="12"/>
        <end position="31"/>
    </location>
</feature>
<gene>
    <name evidence="7" type="ORF">KDK92_24275</name>
</gene>
<protein>
    <submittedName>
        <fullName evidence="7">Rhomboid family intramembrane serine protease</fullName>
        <ecNumber evidence="7">3.4.21.105</ecNumber>
    </submittedName>
</protein>
<proteinExistence type="predicted"/>
<evidence type="ECO:0000313" key="7">
    <source>
        <dbReference type="EMBL" id="MCM1992848.1"/>
    </source>
</evidence>
<keyword evidence="7" id="KW-0378">Hydrolase</keyword>
<dbReference type="EC" id="3.4.21.105" evidence="7"/>
<dbReference type="GO" id="GO:0006508">
    <property type="term" value="P:proteolysis"/>
    <property type="evidence" value="ECO:0007669"/>
    <property type="project" value="UniProtKB-KW"/>
</dbReference>
<dbReference type="GO" id="GO:0016020">
    <property type="term" value="C:membrane"/>
    <property type="evidence" value="ECO:0007669"/>
    <property type="project" value="UniProtKB-SubCell"/>
</dbReference>
<keyword evidence="4 5" id="KW-0472">Membrane</keyword>
<feature type="transmembrane region" description="Helical" evidence="5">
    <location>
        <begin position="166"/>
        <end position="186"/>
    </location>
</feature>
<evidence type="ECO:0000256" key="4">
    <source>
        <dbReference type="ARBA" id="ARBA00023136"/>
    </source>
</evidence>
<dbReference type="InterPro" id="IPR022764">
    <property type="entry name" value="Peptidase_S54_rhomboid_dom"/>
</dbReference>
<keyword evidence="7" id="KW-0645">Protease</keyword>
<evidence type="ECO:0000256" key="3">
    <source>
        <dbReference type="ARBA" id="ARBA00022989"/>
    </source>
</evidence>
<feature type="transmembrane region" description="Helical" evidence="5">
    <location>
        <begin position="57"/>
        <end position="81"/>
    </location>
</feature>
<comment type="caution">
    <text evidence="7">The sequence shown here is derived from an EMBL/GenBank/DDBJ whole genome shotgun (WGS) entry which is preliminary data.</text>
</comment>
<accession>A0A9J6PF58</accession>
<name>A0A9J6PF58_9CLOT</name>
<evidence type="ECO:0000313" key="8">
    <source>
        <dbReference type="Proteomes" id="UP001056429"/>
    </source>
</evidence>
<feature type="transmembrane region" description="Helical" evidence="5">
    <location>
        <begin position="140"/>
        <end position="160"/>
    </location>
</feature>
<sequence>MKNLLKKVTYNSPVILSFTFLSFIVLIVGELTKGYTTSLLFTNYSSSLMNPLTYIRLFSHVLGHANFEHFFGNFMIILIVGPIIEEKYGSKKLLFMILITAFVTGLINSMFFNTGLLGASGIAFMLILLSSVVNTRAGEIPLTLIIVFLVFIGKEFYVGITQYDSISQLTHMIGGVCGGSFGYYLLK</sequence>
<dbReference type="EMBL" id="JAGSOJ010000007">
    <property type="protein sequence ID" value="MCM1992848.1"/>
    <property type="molecule type" value="Genomic_DNA"/>
</dbReference>
<dbReference type="PANTHER" id="PTHR43066">
    <property type="entry name" value="RHOMBOID-RELATED PROTEIN"/>
    <property type="match status" value="1"/>
</dbReference>
<evidence type="ECO:0000256" key="1">
    <source>
        <dbReference type="ARBA" id="ARBA00004141"/>
    </source>
</evidence>
<dbReference type="RefSeq" id="WP_250862014.1">
    <property type="nucleotide sequence ID" value="NZ_JAGSOJ010000007.1"/>
</dbReference>
<feature type="domain" description="Peptidase S54 rhomboid" evidence="6">
    <location>
        <begin position="54"/>
        <end position="186"/>
    </location>
</feature>
<dbReference type="Pfam" id="PF01694">
    <property type="entry name" value="Rhomboid"/>
    <property type="match status" value="1"/>
</dbReference>
<keyword evidence="3 5" id="KW-1133">Transmembrane helix</keyword>
<evidence type="ECO:0000259" key="6">
    <source>
        <dbReference type="Pfam" id="PF01694"/>
    </source>
</evidence>
<dbReference type="SUPFAM" id="SSF144091">
    <property type="entry name" value="Rhomboid-like"/>
    <property type="match status" value="1"/>
</dbReference>
<comment type="subcellular location">
    <subcellularLocation>
        <location evidence="1">Membrane</location>
        <topology evidence="1">Multi-pass membrane protein</topology>
    </subcellularLocation>
</comment>